<reference evidence="9 10" key="1">
    <citation type="submission" date="2018-03" db="EMBL/GenBank/DDBJ databases">
        <title>Genome sequence of Clostridium liquoris DSM 100320.</title>
        <authorList>
            <person name="Poehlein A."/>
            <person name="Daniel R."/>
        </authorList>
    </citation>
    <scope>NUCLEOTIDE SEQUENCE [LARGE SCALE GENOMIC DNA]</scope>
    <source>
        <strain evidence="9 10">DSM 100320</strain>
    </source>
</reference>
<keyword evidence="6" id="KW-0862">Zinc</keyword>
<dbReference type="InterPro" id="IPR027417">
    <property type="entry name" value="P-loop_NTPase"/>
</dbReference>
<dbReference type="GO" id="GO:0016151">
    <property type="term" value="F:nickel cation binding"/>
    <property type="evidence" value="ECO:0007669"/>
    <property type="project" value="InterPro"/>
</dbReference>
<dbReference type="GO" id="GO:0005525">
    <property type="term" value="F:GTP binding"/>
    <property type="evidence" value="ECO:0007669"/>
    <property type="project" value="UniProtKB-KW"/>
</dbReference>
<keyword evidence="7" id="KW-0342">GTP-binding</keyword>
<organism evidence="9 10">
    <name type="scientific">Clostridium liquoris</name>
    <dbReference type="NCBI Taxonomy" id="1289519"/>
    <lineage>
        <taxon>Bacteria</taxon>
        <taxon>Bacillati</taxon>
        <taxon>Bacillota</taxon>
        <taxon>Clostridia</taxon>
        <taxon>Eubacteriales</taxon>
        <taxon>Clostridiaceae</taxon>
        <taxon>Clostridium</taxon>
    </lineage>
</organism>
<dbReference type="GO" id="GO:0008270">
    <property type="term" value="F:zinc ion binding"/>
    <property type="evidence" value="ECO:0007669"/>
    <property type="project" value="TreeGrafter"/>
</dbReference>
<evidence type="ECO:0000313" key="9">
    <source>
        <dbReference type="EMBL" id="PRR78725.1"/>
    </source>
</evidence>
<keyword evidence="10" id="KW-1185">Reference proteome</keyword>
<evidence type="ECO:0000256" key="2">
    <source>
        <dbReference type="ARBA" id="ARBA00022596"/>
    </source>
</evidence>
<protein>
    <submittedName>
        <fullName evidence="9">Hydrogenase isoenzymes nickel incorporation protein HypB</fullName>
    </submittedName>
</protein>
<dbReference type="AlphaFoldDB" id="A0A2T0B4A9"/>
<dbReference type="NCBIfam" id="TIGR00073">
    <property type="entry name" value="hypB"/>
    <property type="match status" value="1"/>
</dbReference>
<dbReference type="PANTHER" id="PTHR30134:SF2">
    <property type="entry name" value="HYDROGENASE MATURATION FACTOR HYPB"/>
    <property type="match status" value="1"/>
</dbReference>
<feature type="domain" description="CobW/HypB/UreG nucleotide-binding" evidence="8">
    <location>
        <begin position="32"/>
        <end position="192"/>
    </location>
</feature>
<dbReference type="GO" id="GO:0051604">
    <property type="term" value="P:protein maturation"/>
    <property type="evidence" value="ECO:0007669"/>
    <property type="project" value="InterPro"/>
</dbReference>
<dbReference type="GO" id="GO:0003924">
    <property type="term" value="F:GTPase activity"/>
    <property type="evidence" value="ECO:0007669"/>
    <property type="project" value="InterPro"/>
</dbReference>
<sequence>MEIKIVRQIMEWNEKCDDEIQKLLNEKGIFMINVMGSPGGGKTSFIIKLIEKLRDKYRVGVIEADIAGKLDAVTIGLMGIPVVQLNTEGACHIEAMSIKKILPEFNLDTLDILIIENIGNLVCPAEFEIGEHLKIALLSIPEGDDKVEKYPLMFTKADALILSKYDLKEYFNFDERRVEARGKEVNPNLQIFNANSITGEGIDNFVHWLEREMDRRKVKAKEE</sequence>
<keyword evidence="3" id="KW-0479">Metal-binding</keyword>
<dbReference type="EMBL" id="PVXO01000036">
    <property type="protein sequence ID" value="PRR78725.1"/>
    <property type="molecule type" value="Genomic_DNA"/>
</dbReference>
<gene>
    <name evidence="9" type="primary">hypB</name>
    <name evidence="9" type="ORF">CLLI_13070</name>
</gene>
<dbReference type="SUPFAM" id="SSF52540">
    <property type="entry name" value="P-loop containing nucleoside triphosphate hydrolases"/>
    <property type="match status" value="1"/>
</dbReference>
<keyword evidence="4" id="KW-0547">Nucleotide-binding</keyword>
<evidence type="ECO:0000313" key="10">
    <source>
        <dbReference type="Proteomes" id="UP000239706"/>
    </source>
</evidence>
<name>A0A2T0B4A9_9CLOT</name>
<keyword evidence="5" id="KW-0378">Hydrolase</keyword>
<evidence type="ECO:0000256" key="1">
    <source>
        <dbReference type="ARBA" id="ARBA00006211"/>
    </source>
</evidence>
<comment type="similarity">
    <text evidence="1">Belongs to the SIMIBI class G3E GTPase family. HypB/HupM subfamily.</text>
</comment>
<evidence type="ECO:0000259" key="8">
    <source>
        <dbReference type="Pfam" id="PF02492"/>
    </source>
</evidence>
<evidence type="ECO:0000256" key="7">
    <source>
        <dbReference type="ARBA" id="ARBA00023134"/>
    </source>
</evidence>
<dbReference type="OrthoDB" id="9802035at2"/>
<dbReference type="InterPro" id="IPR003495">
    <property type="entry name" value="CobW/HypB/UreG_nucleotide-bd"/>
</dbReference>
<keyword evidence="2" id="KW-0533">Nickel</keyword>
<dbReference type="PIRSF" id="PIRSF005624">
    <property type="entry name" value="Ni-bind_GTPase"/>
    <property type="match status" value="1"/>
</dbReference>
<comment type="caution">
    <text evidence="9">The sequence shown here is derived from an EMBL/GenBank/DDBJ whole genome shotgun (WGS) entry which is preliminary data.</text>
</comment>
<dbReference type="PANTHER" id="PTHR30134">
    <property type="entry name" value="HYDROGENASE PROTEIN ASSEMBLY PROTEIN, NICKEL CHAPERONE"/>
    <property type="match status" value="1"/>
</dbReference>
<proteinExistence type="inferred from homology"/>
<dbReference type="RefSeq" id="WP_106063427.1">
    <property type="nucleotide sequence ID" value="NZ_PVXO01000036.1"/>
</dbReference>
<dbReference type="Proteomes" id="UP000239706">
    <property type="component" value="Unassembled WGS sequence"/>
</dbReference>
<evidence type="ECO:0000256" key="5">
    <source>
        <dbReference type="ARBA" id="ARBA00022801"/>
    </source>
</evidence>
<dbReference type="InterPro" id="IPR004392">
    <property type="entry name" value="Hyd_mat_HypB"/>
</dbReference>
<evidence type="ECO:0000256" key="4">
    <source>
        <dbReference type="ARBA" id="ARBA00022741"/>
    </source>
</evidence>
<dbReference type="Pfam" id="PF02492">
    <property type="entry name" value="cobW"/>
    <property type="match status" value="1"/>
</dbReference>
<dbReference type="Gene3D" id="3.40.50.300">
    <property type="entry name" value="P-loop containing nucleotide triphosphate hydrolases"/>
    <property type="match status" value="1"/>
</dbReference>
<accession>A0A2T0B4A9</accession>
<evidence type="ECO:0000256" key="6">
    <source>
        <dbReference type="ARBA" id="ARBA00022833"/>
    </source>
</evidence>
<evidence type="ECO:0000256" key="3">
    <source>
        <dbReference type="ARBA" id="ARBA00022723"/>
    </source>
</evidence>